<dbReference type="Proteomes" id="UP000028990">
    <property type="component" value="Unassembled WGS sequence"/>
</dbReference>
<dbReference type="EMBL" id="KN122430">
    <property type="protein sequence ID" value="KFO30477.1"/>
    <property type="molecule type" value="Genomic_DNA"/>
</dbReference>
<accession>A0A091DHB4</accession>
<keyword evidence="3" id="KW-1185">Reference proteome</keyword>
<evidence type="ECO:0000313" key="2">
    <source>
        <dbReference type="EMBL" id="KFO30477.1"/>
    </source>
</evidence>
<reference evidence="2 3" key="1">
    <citation type="submission" date="2013-11" db="EMBL/GenBank/DDBJ databases">
        <title>The Damaraland mole rat (Fukomys damarensis) genome and evolution of African mole rats.</title>
        <authorList>
            <person name="Gladyshev V.N."/>
            <person name="Fang X."/>
        </authorList>
    </citation>
    <scope>NUCLEOTIDE SEQUENCE [LARGE SCALE GENOMIC DNA]</scope>
    <source>
        <tissue evidence="2">Liver</tissue>
    </source>
</reference>
<evidence type="ECO:0000256" key="1">
    <source>
        <dbReference type="SAM" id="MobiDB-lite"/>
    </source>
</evidence>
<evidence type="ECO:0000313" key="3">
    <source>
        <dbReference type="Proteomes" id="UP000028990"/>
    </source>
</evidence>
<name>A0A091DHB4_FUKDA</name>
<proteinExistence type="predicted"/>
<dbReference type="AlphaFoldDB" id="A0A091DHB4"/>
<sequence>MPIGQKKRKKKTEEEEKEEEEEEEEGEDEKEGYWLFPKVKMIMKGKHFESVQNINTERMGQLKDIHKRGLPSSESDKKNGMYVLKMFMHLQKVASILLEQRRALSVFTPAVAGKPRSPLQAARVCLLWLCESVAVTRHLEITSGVDLCSDAGQSRAYLGGLLYVEGDTCSPPLEMLRGEYELGVNIRTKLSE</sequence>
<organism evidence="2 3">
    <name type="scientific">Fukomys damarensis</name>
    <name type="common">Damaraland mole rat</name>
    <name type="synonym">Cryptomys damarensis</name>
    <dbReference type="NCBI Taxonomy" id="885580"/>
    <lineage>
        <taxon>Eukaryota</taxon>
        <taxon>Metazoa</taxon>
        <taxon>Chordata</taxon>
        <taxon>Craniata</taxon>
        <taxon>Vertebrata</taxon>
        <taxon>Euteleostomi</taxon>
        <taxon>Mammalia</taxon>
        <taxon>Eutheria</taxon>
        <taxon>Euarchontoglires</taxon>
        <taxon>Glires</taxon>
        <taxon>Rodentia</taxon>
        <taxon>Hystricomorpha</taxon>
        <taxon>Bathyergidae</taxon>
        <taxon>Fukomys</taxon>
    </lineage>
</organism>
<feature type="region of interest" description="Disordered" evidence="1">
    <location>
        <begin position="1"/>
        <end position="30"/>
    </location>
</feature>
<gene>
    <name evidence="2" type="ORF">H920_08173</name>
</gene>
<protein>
    <submittedName>
        <fullName evidence="2">Uncharacterized protein</fullName>
    </submittedName>
</protein>
<feature type="compositionally biased region" description="Basic residues" evidence="1">
    <location>
        <begin position="1"/>
        <end position="10"/>
    </location>
</feature>
<feature type="compositionally biased region" description="Acidic residues" evidence="1">
    <location>
        <begin position="15"/>
        <end position="30"/>
    </location>
</feature>